<feature type="domain" description="HTH cro/C1-type" evidence="1">
    <location>
        <begin position="27"/>
        <end position="82"/>
    </location>
</feature>
<dbReference type="Proteomes" id="UP000192917">
    <property type="component" value="Unassembled WGS sequence"/>
</dbReference>
<dbReference type="Gene3D" id="3.30.450.180">
    <property type="match status" value="1"/>
</dbReference>
<dbReference type="PANTHER" id="PTHR35010">
    <property type="entry name" value="BLL4672 PROTEIN-RELATED"/>
    <property type="match status" value="1"/>
</dbReference>
<evidence type="ECO:0000313" key="3">
    <source>
        <dbReference type="Proteomes" id="UP000192917"/>
    </source>
</evidence>
<dbReference type="GO" id="GO:0003677">
    <property type="term" value="F:DNA binding"/>
    <property type="evidence" value="ECO:0007669"/>
    <property type="project" value="InterPro"/>
</dbReference>
<organism evidence="2 3">
    <name type="scientific">Tistlia consotensis USBA 355</name>
    <dbReference type="NCBI Taxonomy" id="560819"/>
    <lineage>
        <taxon>Bacteria</taxon>
        <taxon>Pseudomonadati</taxon>
        <taxon>Pseudomonadota</taxon>
        <taxon>Alphaproteobacteria</taxon>
        <taxon>Rhodospirillales</taxon>
        <taxon>Rhodovibrionaceae</taxon>
        <taxon>Tistlia</taxon>
    </lineage>
</organism>
<dbReference type="Pfam" id="PF17765">
    <property type="entry name" value="MLTR_LBD"/>
    <property type="match status" value="1"/>
</dbReference>
<dbReference type="SUPFAM" id="SSF47413">
    <property type="entry name" value="lambda repressor-like DNA-binding domains"/>
    <property type="match status" value="1"/>
</dbReference>
<evidence type="ECO:0000313" key="2">
    <source>
        <dbReference type="EMBL" id="SME88635.1"/>
    </source>
</evidence>
<dbReference type="PROSITE" id="PS50943">
    <property type="entry name" value="HTH_CROC1"/>
    <property type="match status" value="1"/>
</dbReference>
<dbReference type="InterPro" id="IPR041413">
    <property type="entry name" value="MLTR_LBD"/>
</dbReference>
<reference evidence="2 3" key="1">
    <citation type="submission" date="2017-04" db="EMBL/GenBank/DDBJ databases">
        <authorList>
            <person name="Afonso C.L."/>
            <person name="Miller P.J."/>
            <person name="Scott M.A."/>
            <person name="Spackman E."/>
            <person name="Goraichik I."/>
            <person name="Dimitrov K.M."/>
            <person name="Suarez D.L."/>
            <person name="Swayne D.E."/>
        </authorList>
    </citation>
    <scope>NUCLEOTIDE SEQUENCE [LARGE SCALE GENOMIC DNA]</scope>
    <source>
        <strain evidence="2 3">USBA 355</strain>
    </source>
</reference>
<dbReference type="SMART" id="SM00530">
    <property type="entry name" value="HTH_XRE"/>
    <property type="match status" value="1"/>
</dbReference>
<sequence length="268" mass="30140">MAAYPNVALGEFLRARRERLDPEELSLTSLRRRRTAGLRREEVAERAGIGVDWYVRLEQGRSASPPMATIDALARALCLDEIEHDHLRALARNAPARAFRRETVPEVLRILVSSLQEPAYVTGQRWDVLFWNAAASGQLVDFDGIAEDRRNILLFMFLDPAARRLFGARWPATARRMVAQFRKTYDHWATDGAFKSLAAQLTKESPDFATWWRAHQVGASEGGAKTLYRQADARSYVYGSFQVADSPELRLTIYSPLRPGPAASPPTA</sequence>
<keyword evidence="3" id="KW-1185">Reference proteome</keyword>
<dbReference type="CDD" id="cd00093">
    <property type="entry name" value="HTH_XRE"/>
    <property type="match status" value="1"/>
</dbReference>
<dbReference type="AlphaFoldDB" id="A0A1Y6B731"/>
<dbReference type="Pfam" id="PF13560">
    <property type="entry name" value="HTH_31"/>
    <property type="match status" value="1"/>
</dbReference>
<gene>
    <name evidence="2" type="ORF">SAMN05428998_101121</name>
</gene>
<proteinExistence type="predicted"/>
<dbReference type="InterPro" id="IPR010982">
    <property type="entry name" value="Lambda_DNA-bd_dom_sf"/>
</dbReference>
<accession>A0A1Y6B731</accession>
<name>A0A1Y6B731_9PROT</name>
<dbReference type="EMBL" id="FWZX01000001">
    <property type="protein sequence ID" value="SME88635.1"/>
    <property type="molecule type" value="Genomic_DNA"/>
</dbReference>
<dbReference type="RefSeq" id="WP_085120485.1">
    <property type="nucleotide sequence ID" value="NZ_FWZX01000001.1"/>
</dbReference>
<dbReference type="Gene3D" id="1.10.260.40">
    <property type="entry name" value="lambda repressor-like DNA-binding domains"/>
    <property type="match status" value="1"/>
</dbReference>
<dbReference type="STRING" id="560819.SAMN05428998_101121"/>
<protein>
    <submittedName>
        <fullName evidence="2">Transcriptional regulator, XRE family</fullName>
    </submittedName>
</protein>
<dbReference type="InterPro" id="IPR001387">
    <property type="entry name" value="Cro/C1-type_HTH"/>
</dbReference>
<evidence type="ECO:0000259" key="1">
    <source>
        <dbReference type="PROSITE" id="PS50943"/>
    </source>
</evidence>
<dbReference type="PANTHER" id="PTHR35010:SF3">
    <property type="entry name" value="BLL4873 PROTEIN"/>
    <property type="match status" value="1"/>
</dbReference>